<dbReference type="RefSeq" id="WP_041896367.1">
    <property type="nucleotide sequence ID" value="NZ_CP010086.2"/>
</dbReference>
<keyword evidence="1" id="KW-0472">Membrane</keyword>
<evidence type="ECO:0000313" key="3">
    <source>
        <dbReference type="Proteomes" id="UP000031866"/>
    </source>
</evidence>
<accession>A0A0B5QM32</accession>
<protein>
    <submittedName>
        <fullName evidence="2">Uncharacterized protein</fullName>
    </submittedName>
</protein>
<feature type="transmembrane region" description="Helical" evidence="1">
    <location>
        <begin position="39"/>
        <end position="60"/>
    </location>
</feature>
<evidence type="ECO:0000313" key="2">
    <source>
        <dbReference type="EMBL" id="AJG99082.1"/>
    </source>
</evidence>
<keyword evidence="1" id="KW-0812">Transmembrane</keyword>
<evidence type="ECO:0000256" key="1">
    <source>
        <dbReference type="SAM" id="Phobius"/>
    </source>
</evidence>
<dbReference type="AlphaFoldDB" id="A0A0B5QM32"/>
<dbReference type="KEGG" id="cbei:LF65_02500"/>
<name>A0A0B5QM32_CLOBE</name>
<dbReference type="Proteomes" id="UP000031866">
    <property type="component" value="Chromosome"/>
</dbReference>
<keyword evidence="1" id="KW-1133">Transmembrane helix</keyword>
<sequence length="62" mass="6879">MDKKINAKLTDIKNSMDNFADSVNRSQIGNLSQLTKGYLLTRIITSVIVCGIISLIFYALNT</sequence>
<gene>
    <name evidence="2" type="ORF">LF65_02500</name>
</gene>
<dbReference type="EMBL" id="CP010086">
    <property type="protein sequence ID" value="AJG99082.1"/>
    <property type="molecule type" value="Genomic_DNA"/>
</dbReference>
<proteinExistence type="predicted"/>
<organism evidence="2 3">
    <name type="scientific">Clostridium beijerinckii</name>
    <name type="common">Clostridium MP</name>
    <dbReference type="NCBI Taxonomy" id="1520"/>
    <lineage>
        <taxon>Bacteria</taxon>
        <taxon>Bacillati</taxon>
        <taxon>Bacillota</taxon>
        <taxon>Clostridia</taxon>
        <taxon>Eubacteriales</taxon>
        <taxon>Clostridiaceae</taxon>
        <taxon>Clostridium</taxon>
    </lineage>
</organism>
<reference evidence="3" key="1">
    <citation type="submission" date="2014-12" db="EMBL/GenBank/DDBJ databases">
        <title>Genome sequence of Clostridium beijerinckii strain 59B.</title>
        <authorList>
            <person name="Little G.T."/>
            <person name="Minton N.P."/>
        </authorList>
    </citation>
    <scope>NUCLEOTIDE SEQUENCE [LARGE SCALE GENOMIC DNA]</scope>
    <source>
        <strain evidence="3">59B</strain>
    </source>
</reference>